<evidence type="ECO:0000313" key="2">
    <source>
        <dbReference type="Proteomes" id="UP000245466"/>
    </source>
</evidence>
<comment type="caution">
    <text evidence="1">The sequence shown here is derived from an EMBL/GenBank/DDBJ whole genome shotgun (WGS) entry which is preliminary data.</text>
</comment>
<keyword evidence="2" id="KW-1185">Reference proteome</keyword>
<sequence>MNKLIVLLFLLLCSCTDDKPLSTAQTRGNETVKRSDFSKRLTSILLNTSYVRAQQTQSVYNSIVKGVRPDMS</sequence>
<name>A0A2U1AWW3_9BACT</name>
<dbReference type="Proteomes" id="UP000245466">
    <property type="component" value="Unassembled WGS sequence"/>
</dbReference>
<gene>
    <name evidence="1" type="ORF">C8E01_106267</name>
</gene>
<proteinExistence type="predicted"/>
<reference evidence="1 2" key="1">
    <citation type="submission" date="2018-04" db="EMBL/GenBank/DDBJ databases">
        <title>Genomic Encyclopedia of Type Strains, Phase IV (KMG-IV): sequencing the most valuable type-strain genomes for metagenomic binning, comparative biology and taxonomic classification.</title>
        <authorList>
            <person name="Goeker M."/>
        </authorList>
    </citation>
    <scope>NUCLEOTIDE SEQUENCE [LARGE SCALE GENOMIC DNA]</scope>
    <source>
        <strain evidence="1 2">DSM 100231</strain>
    </source>
</reference>
<dbReference type="PROSITE" id="PS51257">
    <property type="entry name" value="PROKAR_LIPOPROTEIN"/>
    <property type="match status" value="1"/>
</dbReference>
<evidence type="ECO:0000313" key="1">
    <source>
        <dbReference type="EMBL" id="PVY40925.1"/>
    </source>
</evidence>
<protein>
    <submittedName>
        <fullName evidence="1">Uncharacterized protein</fullName>
    </submittedName>
</protein>
<accession>A0A2U1AWW3</accession>
<dbReference type="EMBL" id="QEKI01000006">
    <property type="protein sequence ID" value="PVY40925.1"/>
    <property type="molecule type" value="Genomic_DNA"/>
</dbReference>
<organism evidence="1 2">
    <name type="scientific">Pontibacter virosus</name>
    <dbReference type="NCBI Taxonomy" id="1765052"/>
    <lineage>
        <taxon>Bacteria</taxon>
        <taxon>Pseudomonadati</taxon>
        <taxon>Bacteroidota</taxon>
        <taxon>Cytophagia</taxon>
        <taxon>Cytophagales</taxon>
        <taxon>Hymenobacteraceae</taxon>
        <taxon>Pontibacter</taxon>
    </lineage>
</organism>
<dbReference type="AlphaFoldDB" id="A0A2U1AWW3"/>